<keyword evidence="2" id="KW-1185">Reference proteome</keyword>
<dbReference type="Pfam" id="PF07865">
    <property type="entry name" value="DUF1652"/>
    <property type="match status" value="1"/>
</dbReference>
<evidence type="ECO:0000313" key="1">
    <source>
        <dbReference type="EMBL" id="MBD8123839.1"/>
    </source>
</evidence>
<proteinExistence type="predicted"/>
<organism evidence="1 2">
    <name type="scientific">Pseudomonas lutea</name>
    <dbReference type="NCBI Taxonomy" id="243924"/>
    <lineage>
        <taxon>Bacteria</taxon>
        <taxon>Pseudomonadati</taxon>
        <taxon>Pseudomonadota</taxon>
        <taxon>Gammaproteobacteria</taxon>
        <taxon>Pseudomonadales</taxon>
        <taxon>Pseudomonadaceae</taxon>
        <taxon>Pseudomonas</taxon>
    </lineage>
</organism>
<evidence type="ECO:0000313" key="2">
    <source>
        <dbReference type="Proteomes" id="UP000625247"/>
    </source>
</evidence>
<gene>
    <name evidence="1" type="ORF">IFT62_21795</name>
</gene>
<dbReference type="EMBL" id="JACYNP010000012">
    <property type="protein sequence ID" value="MBD8123839.1"/>
    <property type="molecule type" value="Genomic_DNA"/>
</dbReference>
<dbReference type="InterPro" id="IPR012448">
    <property type="entry name" value="DUF1652"/>
</dbReference>
<reference evidence="1 2" key="1">
    <citation type="journal article" date="2020" name="FEMS Microbiol. Ecol.">
        <title>Temporal dynamics of bacterial communities during seed development and maturation.</title>
        <authorList>
            <person name="Chesneau G."/>
            <person name="Torres-Cortes G."/>
            <person name="Briand M."/>
            <person name="Darrasse A."/>
            <person name="Preveaux A."/>
            <person name="Marais C."/>
            <person name="Jacques M.A."/>
            <person name="Shade A."/>
            <person name="Barret M."/>
        </authorList>
    </citation>
    <scope>NUCLEOTIDE SEQUENCE [LARGE SCALE GENOMIC DNA]</scope>
    <source>
        <strain evidence="1 2">CFBP13723</strain>
    </source>
</reference>
<dbReference type="Proteomes" id="UP000625247">
    <property type="component" value="Unassembled WGS sequence"/>
</dbReference>
<sequence length="87" mass="9572">MSVPFLSTLEIRNLIERALLPDLCTCECTDGRTLDLTLQKLDDPAQKVVLNGIPLESLQSSRAIANLIGEARYLLVQGTTQHHRVSG</sequence>
<comment type="caution">
    <text evidence="1">The sequence shown here is derived from an EMBL/GenBank/DDBJ whole genome shotgun (WGS) entry which is preliminary data.</text>
</comment>
<accession>A0ABR9ACJ9</accession>
<protein>
    <submittedName>
        <fullName evidence="1">DUF1652 domain-containing protein</fullName>
    </submittedName>
</protein>
<name>A0ABR9ACJ9_9PSED</name>
<dbReference type="RefSeq" id="WP_191945687.1">
    <property type="nucleotide sequence ID" value="NZ_JACYNP010000012.1"/>
</dbReference>